<proteinExistence type="predicted"/>
<protein>
    <recommendedName>
        <fullName evidence="3">FLYWCH-type domain-containing protein</fullName>
    </recommendedName>
</protein>
<gene>
    <name evidence="2" type="ORF">g.39081</name>
    <name evidence="1" type="ORF">g.39083</name>
</gene>
<evidence type="ECO:0008006" key="3">
    <source>
        <dbReference type="Google" id="ProtNLM"/>
    </source>
</evidence>
<accession>A0A1B6MSR5</accession>
<dbReference type="Gene3D" id="2.20.25.240">
    <property type="match status" value="1"/>
</dbReference>
<dbReference type="EMBL" id="GEBQ01000995">
    <property type="protein sequence ID" value="JAT38982.1"/>
    <property type="molecule type" value="Transcribed_RNA"/>
</dbReference>
<reference evidence="2" key="1">
    <citation type="submission" date="2015-11" db="EMBL/GenBank/DDBJ databases">
        <title>De novo transcriptome assembly of four potential Pierce s Disease insect vectors from Arizona vineyards.</title>
        <authorList>
            <person name="Tassone E.E."/>
        </authorList>
    </citation>
    <scope>NUCLEOTIDE SEQUENCE</scope>
</reference>
<dbReference type="EMBL" id="GEBQ01015861">
    <property type="protein sequence ID" value="JAT24116.1"/>
    <property type="molecule type" value="Transcribed_RNA"/>
</dbReference>
<dbReference type="AlphaFoldDB" id="A0A1B6MSR5"/>
<evidence type="ECO:0000313" key="1">
    <source>
        <dbReference type="EMBL" id="JAT24116.1"/>
    </source>
</evidence>
<organism evidence="2">
    <name type="scientific">Graphocephala atropunctata</name>
    <dbReference type="NCBI Taxonomy" id="36148"/>
    <lineage>
        <taxon>Eukaryota</taxon>
        <taxon>Metazoa</taxon>
        <taxon>Ecdysozoa</taxon>
        <taxon>Arthropoda</taxon>
        <taxon>Hexapoda</taxon>
        <taxon>Insecta</taxon>
        <taxon>Pterygota</taxon>
        <taxon>Neoptera</taxon>
        <taxon>Paraneoptera</taxon>
        <taxon>Hemiptera</taxon>
        <taxon>Auchenorrhyncha</taxon>
        <taxon>Membracoidea</taxon>
        <taxon>Cicadellidae</taxon>
        <taxon>Cicadellinae</taxon>
        <taxon>Cicadellini</taxon>
        <taxon>Graphocephala</taxon>
    </lineage>
</organism>
<evidence type="ECO:0000313" key="2">
    <source>
        <dbReference type="EMBL" id="JAT38982.1"/>
    </source>
</evidence>
<name>A0A1B6MSR5_9HEMI</name>
<sequence>MEPIISDRGTLYICDGYLFTIQQTKNRVRYARCTNRRCRSRTAFLPSGAYSIKPTPHNHPADEVAVEVLHFKTELKKMVVNDRRPLKQVFDCVSQRYPRAAKRVGYATLRATLYRYRRLQPPLPHSLLQFAAMLESEEWAHLGMTLAAEDDGETVVRDVTDEELDD</sequence>